<accession>A0A2H5BH16</accession>
<name>A0A2H5BH16_9CAUD</name>
<gene>
    <name evidence="1" type="ORF">THALASSA_89</name>
</gene>
<keyword evidence="2" id="KW-1185">Reference proteome</keyword>
<dbReference type="Proteomes" id="UP000240962">
    <property type="component" value="Segment"/>
</dbReference>
<reference evidence="2" key="1">
    <citation type="submission" date="2017-12" db="EMBL/GenBank/DDBJ databases">
        <authorList>
            <person name="Page C.L."/>
            <person name="McFadden E.F."/>
            <person name="Syed A.X."/>
            <person name="Lafty E.M."/>
            <person name="Hyatt D.A."/>
            <person name="Farronato D.M."/>
            <person name="Dong S.Z."/>
            <person name="Apostolopoulos E.L."/>
            <person name="Broussard G.W."/>
        </authorList>
    </citation>
    <scope>NUCLEOTIDE SEQUENCE [LARGE SCALE GENOMIC DNA]</scope>
</reference>
<protein>
    <submittedName>
        <fullName evidence="1">Uncharacterized protein</fullName>
    </submittedName>
</protein>
<evidence type="ECO:0000313" key="2">
    <source>
        <dbReference type="Proteomes" id="UP000240962"/>
    </source>
</evidence>
<evidence type="ECO:0000313" key="1">
    <source>
        <dbReference type="EMBL" id="AUG85291.1"/>
    </source>
</evidence>
<proteinExistence type="predicted"/>
<organism evidence="1 2">
    <name type="scientific">Vibrio phage Thalassa</name>
    <dbReference type="NCBI Taxonomy" id="2570301"/>
    <lineage>
        <taxon>Viruses</taxon>
        <taxon>Duplodnaviria</taxon>
        <taxon>Heunggongvirae</taxon>
        <taxon>Uroviricota</taxon>
        <taxon>Caudoviricetes</taxon>
        <taxon>Demerecviridae</taxon>
        <taxon>Ermolyevavirinae</taxon>
        <taxon>Thalassavirus</taxon>
        <taxon>Thalassavirus thalassa</taxon>
    </lineage>
</organism>
<dbReference type="EMBL" id="MG649967">
    <property type="protein sequence ID" value="AUG85291.1"/>
    <property type="molecule type" value="Genomic_DNA"/>
</dbReference>
<sequence>MTEQKVTLKPVAGDSLLIGKYQSGVDRKGKPVFRSMPKGKEPSTIVEAVYEDGRVRSKEGDVYAVRLNKRPTVIKTKHGKKALPAQWITVA</sequence>